<evidence type="ECO:0000313" key="1">
    <source>
        <dbReference type="Proteomes" id="UP000095286"/>
    </source>
</evidence>
<evidence type="ECO:0000313" key="2">
    <source>
        <dbReference type="WBParaSite" id="RSKR_0000912500.1"/>
    </source>
</evidence>
<sequence length="153" mass="17090">MAAFKSIEADFVPYEAQTLKLKMKEVKNKLLEYSEGSISVNGIVLANNGKSYLTKALVSKSQAAVDISKAISIYMDGLNDINFRPVGFVTDSGPNVVAANKILLVNIILIYLLKNCSKYLKSTMKCPDFVKQSPKLKDILYEGEREEYIHFVE</sequence>
<dbReference type="Proteomes" id="UP000095286">
    <property type="component" value="Unplaced"/>
</dbReference>
<dbReference type="WBParaSite" id="RSKR_0000912500.1">
    <property type="protein sequence ID" value="RSKR_0000912500.1"/>
    <property type="gene ID" value="RSKR_0000912500"/>
</dbReference>
<organism evidence="1 2">
    <name type="scientific">Rhabditophanes sp. KR3021</name>
    <dbReference type="NCBI Taxonomy" id="114890"/>
    <lineage>
        <taxon>Eukaryota</taxon>
        <taxon>Metazoa</taxon>
        <taxon>Ecdysozoa</taxon>
        <taxon>Nematoda</taxon>
        <taxon>Chromadorea</taxon>
        <taxon>Rhabditida</taxon>
        <taxon>Tylenchina</taxon>
        <taxon>Panagrolaimomorpha</taxon>
        <taxon>Strongyloidoidea</taxon>
        <taxon>Alloionematidae</taxon>
        <taxon>Rhabditophanes</taxon>
    </lineage>
</organism>
<reference evidence="2" key="1">
    <citation type="submission" date="2016-11" db="UniProtKB">
        <authorList>
            <consortium name="WormBaseParasite"/>
        </authorList>
    </citation>
    <scope>IDENTIFICATION</scope>
    <source>
        <strain evidence="2">KR3021</strain>
    </source>
</reference>
<name>A0AC35UA47_9BILA</name>
<protein>
    <submittedName>
        <fullName evidence="2">MDD_C domain-containing protein</fullName>
    </submittedName>
</protein>
<proteinExistence type="predicted"/>
<accession>A0AC35UA47</accession>